<reference evidence="1 2" key="1">
    <citation type="submission" date="2011-10" db="EMBL/GenBank/DDBJ databases">
        <title>The Genome Sequence of Prevotella histicola F0411.</title>
        <authorList>
            <consortium name="The Broad Institute Genome Sequencing Platform"/>
            <person name="Earl A."/>
            <person name="Ward D."/>
            <person name="Feldgarden M."/>
            <person name="Gevers D."/>
            <person name="Izard J."/>
            <person name="Ganesan A."/>
            <person name="Blanton J.M."/>
            <person name="Baranova O.V."/>
            <person name="Tanner A.C."/>
            <person name="Mathney J.M.J."/>
            <person name="Dewhirst F.E."/>
            <person name="Young S.K."/>
            <person name="Zeng Q."/>
            <person name="Gargeya S."/>
            <person name="Fitzgerald M."/>
            <person name="Haas B."/>
            <person name="Abouelleil A."/>
            <person name="Alvarado L."/>
            <person name="Arachchi H.M."/>
            <person name="Berlin A."/>
            <person name="Brown A."/>
            <person name="Chapman S.B."/>
            <person name="Chen Z."/>
            <person name="Dunbar C."/>
            <person name="Freedman E."/>
            <person name="Gearin G."/>
            <person name="Gellesch M."/>
            <person name="Goldberg J."/>
            <person name="Griggs A."/>
            <person name="Gujja S."/>
            <person name="Heiman D."/>
            <person name="Howarth C."/>
            <person name="Larson L."/>
            <person name="Lui A."/>
            <person name="MacDonald P.J.P."/>
            <person name="Montmayeur A."/>
            <person name="Murphy C."/>
            <person name="Neiman D."/>
            <person name="Pearson M."/>
            <person name="Priest M."/>
            <person name="Roberts A."/>
            <person name="Saif S."/>
            <person name="Shea T."/>
            <person name="Shenoy N."/>
            <person name="Sisk P."/>
            <person name="Stolte C."/>
            <person name="Sykes S."/>
            <person name="Wortman J."/>
            <person name="Nusbaum C."/>
            <person name="Birren B."/>
        </authorList>
    </citation>
    <scope>NUCLEOTIDE SEQUENCE [LARGE SCALE GENOMIC DNA]</scope>
    <source>
        <strain evidence="1 2">F0411</strain>
    </source>
</reference>
<dbReference type="HOGENOM" id="CLU_211017_0_0_10"/>
<evidence type="ECO:0000313" key="2">
    <source>
        <dbReference type="Proteomes" id="UP000004597"/>
    </source>
</evidence>
<evidence type="ECO:0000313" key="1">
    <source>
        <dbReference type="EMBL" id="EHG16395.1"/>
    </source>
</evidence>
<name>G6AFU3_9BACT</name>
<protein>
    <submittedName>
        <fullName evidence="1">Uncharacterized protein</fullName>
    </submittedName>
</protein>
<dbReference type="Proteomes" id="UP000004597">
    <property type="component" value="Unassembled WGS sequence"/>
</dbReference>
<organism evidence="1 2">
    <name type="scientific">Prevotella histicola F0411</name>
    <dbReference type="NCBI Taxonomy" id="857291"/>
    <lineage>
        <taxon>Bacteria</taxon>
        <taxon>Pseudomonadati</taxon>
        <taxon>Bacteroidota</taxon>
        <taxon>Bacteroidia</taxon>
        <taxon>Bacteroidales</taxon>
        <taxon>Prevotellaceae</taxon>
        <taxon>Prevotella</taxon>
    </lineage>
</organism>
<sequence>MHCEMEKSDGSDRKIEKQVFLWCSYNNAEGEILACFEREKGIRKVVIKIHTLKITGGL</sequence>
<keyword evidence="2" id="KW-1185">Reference proteome</keyword>
<comment type="caution">
    <text evidence="1">The sequence shown here is derived from an EMBL/GenBank/DDBJ whole genome shotgun (WGS) entry which is preliminary data.</text>
</comment>
<accession>G6AFU3</accession>
<dbReference type="AlphaFoldDB" id="G6AFU3"/>
<dbReference type="PATRIC" id="fig|857291.3.peg.952"/>
<dbReference type="EMBL" id="AFXP01000007">
    <property type="protein sequence ID" value="EHG16395.1"/>
    <property type="molecule type" value="Genomic_DNA"/>
</dbReference>
<gene>
    <name evidence="1" type="ORF">HMPREF9138_00970</name>
</gene>
<proteinExistence type="predicted"/>